<comment type="caution">
    <text evidence="2">The sequence shown here is derived from an EMBL/GenBank/DDBJ whole genome shotgun (WGS) entry which is preliminary data.</text>
</comment>
<proteinExistence type="predicted"/>
<dbReference type="PANTHER" id="PTHR47472">
    <property type="entry name" value="PROPIONYL-COA CARBOXYLASE"/>
    <property type="match status" value="1"/>
</dbReference>
<name>A0A6L9MPA9_9HYPH</name>
<evidence type="ECO:0000313" key="3">
    <source>
        <dbReference type="Proteomes" id="UP000476332"/>
    </source>
</evidence>
<evidence type="ECO:0000313" key="2">
    <source>
        <dbReference type="EMBL" id="NDV89370.1"/>
    </source>
</evidence>
<dbReference type="EMBL" id="JAAAMJ010000039">
    <property type="protein sequence ID" value="NDV89370.1"/>
    <property type="molecule type" value="Genomic_DNA"/>
</dbReference>
<dbReference type="Proteomes" id="UP000476332">
    <property type="component" value="Unassembled WGS sequence"/>
</dbReference>
<dbReference type="Pfam" id="PF07287">
    <property type="entry name" value="AtuA"/>
    <property type="match status" value="1"/>
</dbReference>
<gene>
    <name evidence="2" type="ORF">GTW51_22170</name>
</gene>
<keyword evidence="3" id="KW-1185">Reference proteome</keyword>
<reference evidence="2 3" key="1">
    <citation type="submission" date="2020-01" db="EMBL/GenBank/DDBJ databases">
        <title>Genomes of bacteria type strains.</title>
        <authorList>
            <person name="Chen J."/>
            <person name="Zhu S."/>
            <person name="Chen J."/>
        </authorList>
    </citation>
    <scope>NUCLEOTIDE SEQUENCE [LARGE SCALE GENOMIC DNA]</scope>
    <source>
        <strain evidence="2 3">KCTC 52919</strain>
    </source>
</reference>
<organism evidence="2 3">
    <name type="scientific">Aurantimonas aggregata</name>
    <dbReference type="NCBI Taxonomy" id="2047720"/>
    <lineage>
        <taxon>Bacteria</taxon>
        <taxon>Pseudomonadati</taxon>
        <taxon>Pseudomonadota</taxon>
        <taxon>Alphaproteobacteria</taxon>
        <taxon>Hyphomicrobiales</taxon>
        <taxon>Aurantimonadaceae</taxon>
        <taxon>Aurantimonas</taxon>
    </lineage>
</organism>
<evidence type="ECO:0000259" key="1">
    <source>
        <dbReference type="Pfam" id="PF07287"/>
    </source>
</evidence>
<dbReference type="PANTHER" id="PTHR47472:SF1">
    <property type="entry name" value="DUF1446-DOMAIN-CONTAINING PROTEIN"/>
    <property type="match status" value="1"/>
</dbReference>
<sequence>MYRIGCGAGFSGDRIDAAIPVVRDLVEAGQGGALIFETLGERTLAAGHVARREDPTLGCDPLLHRFLRPVLKDCLDNSIVIVGNFGAANPRAAAELIQRMAAEIGVCAIRIAIVEGDDLGPSVDLGSLHLWEGDRAASIDGREIVSANVYIGAQAIAEAISEGAQVVVTGRVADPALVLGPLVAHFCWDWSDLDRIAAGTLAGHLLECGSQVSGGYFADPGYKDVPRPEAIGYPIAEVEQDGTFIVTKPRGTGGVVDLRTVKEQLLYEIHDPAAYRTPDVVLDLTDVALDIVGQDRVRVSGARGHPRPEMLKATIGVSGDWLGEAEISYAGPNALARGRLAADIVARRLDLRGIRLHRRLDLIGAASVFADDAGRWRGDAHAEEPQDVRLRLAVRGLDRSLVEDALQEVLALYCAGPAGGGGVRSRIEKRINTVSYMVPRNAVCTGYRMLEGATG</sequence>
<accession>A0A6L9MPA9</accession>
<dbReference type="InterPro" id="IPR010839">
    <property type="entry name" value="AtuA_N"/>
</dbReference>
<feature type="domain" description="Acyclic terpene utilisation N-terminal" evidence="1">
    <location>
        <begin position="3"/>
        <end position="444"/>
    </location>
</feature>
<protein>
    <submittedName>
        <fullName evidence="2">Acyclic terpene utilization AtuA family protein</fullName>
    </submittedName>
</protein>
<dbReference type="AlphaFoldDB" id="A0A6L9MPA9"/>